<reference evidence="2" key="1">
    <citation type="submission" date="2016-11" db="UniProtKB">
        <authorList>
            <consortium name="WormBaseParasite"/>
        </authorList>
    </citation>
    <scope>IDENTIFICATION</scope>
    <source>
        <strain evidence="2">KR3021</strain>
    </source>
</reference>
<accession>A0AC35UC05</accession>
<protein>
    <submittedName>
        <fullName evidence="2">SUN domain-containing protein</fullName>
    </submittedName>
</protein>
<proteinExistence type="predicted"/>
<dbReference type="Proteomes" id="UP000095286">
    <property type="component" value="Unplaced"/>
</dbReference>
<organism evidence="1 2">
    <name type="scientific">Rhabditophanes sp. KR3021</name>
    <dbReference type="NCBI Taxonomy" id="114890"/>
    <lineage>
        <taxon>Eukaryota</taxon>
        <taxon>Metazoa</taxon>
        <taxon>Ecdysozoa</taxon>
        <taxon>Nematoda</taxon>
        <taxon>Chromadorea</taxon>
        <taxon>Rhabditida</taxon>
        <taxon>Tylenchina</taxon>
        <taxon>Panagrolaimomorpha</taxon>
        <taxon>Strongyloidoidea</taxon>
        <taxon>Alloionematidae</taxon>
        <taxon>Rhabditophanes</taxon>
    </lineage>
</organism>
<evidence type="ECO:0000313" key="1">
    <source>
        <dbReference type="Proteomes" id="UP000095286"/>
    </source>
</evidence>
<name>A0AC35UC05_9BILA</name>
<evidence type="ECO:0000313" key="2">
    <source>
        <dbReference type="WBParaSite" id="RSKR_0000990200.1"/>
    </source>
</evidence>
<dbReference type="WBParaSite" id="RSKR_0000990200.1">
    <property type="protein sequence ID" value="RSKR_0000990200.1"/>
    <property type="gene ID" value="RSKR_0000990200"/>
</dbReference>
<sequence>MSSGKECGAKVLLSNDEAEFKTAILNDKERDIYMRNPCDKADQKFVVVELCETIVPMTVELANFELFSSGPNLFKVYISERFPSADWMLVGEFEMQNNRDIQKFALKKTGVFAKYIKLELLSHWGKEHYCTLSMVRIFGVSMVDEYEAEASAISAPPPSMPSSILSNTPPILIPSQISVEQPSESTEKDVKVDDENTTQPVIVKTLVDKVVNAVGSQIEGIIRTVMSNGDLNATKIKAIPPVTLKEMCAIPKANSSYELCYFFNHVIRYAKVNDVSLKKQEQKRPMPMARNIDYLKQRDVYGRKKKAQRRLLINQRVKALKLKKEEVKTIEKKIIIQNGGDHSLPAASTNYKESVFLKLSKRLSNLELNISLSSEYLGELSKRYVQQTNDNKKMHENTIKKSEDLVKHMMLKFKKELSRDVTSLRKELIKIRNFSKHSPKSIFENALSVTEKPSTIPDECMAEPTLLIHQGNDNIWTTEQVVYVALSAQCFTIFTIFLFQYIFSRMSRSKELKNDEVEVLRKEIENIKKEIKDKNVETSSNNVDQFANKKRKKRNRKLVIHVDNEWDSALDVPSIPSETPTPSEFSLESDRLPLPSSVHDYHNKNMINNGFQIHSNKKNSKLKKMNINFIK</sequence>